<name>A0A5B0N5R1_PUCGR</name>
<comment type="caution">
    <text evidence="2">The sequence shown here is derived from an EMBL/GenBank/DDBJ whole genome shotgun (WGS) entry which is preliminary data.</text>
</comment>
<dbReference type="EMBL" id="VSWC01000118">
    <property type="protein sequence ID" value="KAA1084585.1"/>
    <property type="molecule type" value="Genomic_DNA"/>
</dbReference>
<feature type="compositionally biased region" description="Pro residues" evidence="1">
    <location>
        <begin position="50"/>
        <end position="62"/>
    </location>
</feature>
<organism evidence="2 3">
    <name type="scientific">Puccinia graminis f. sp. tritici</name>
    <dbReference type="NCBI Taxonomy" id="56615"/>
    <lineage>
        <taxon>Eukaryota</taxon>
        <taxon>Fungi</taxon>
        <taxon>Dikarya</taxon>
        <taxon>Basidiomycota</taxon>
        <taxon>Pucciniomycotina</taxon>
        <taxon>Pucciniomycetes</taxon>
        <taxon>Pucciniales</taxon>
        <taxon>Pucciniaceae</taxon>
        <taxon>Puccinia</taxon>
    </lineage>
</organism>
<evidence type="ECO:0000256" key="1">
    <source>
        <dbReference type="SAM" id="MobiDB-lite"/>
    </source>
</evidence>
<feature type="region of interest" description="Disordered" evidence="1">
    <location>
        <begin position="1"/>
        <end position="29"/>
    </location>
</feature>
<gene>
    <name evidence="2" type="ORF">PGT21_031686</name>
</gene>
<feature type="compositionally biased region" description="Polar residues" evidence="1">
    <location>
        <begin position="63"/>
        <end position="72"/>
    </location>
</feature>
<reference evidence="2 3" key="1">
    <citation type="submission" date="2019-05" db="EMBL/GenBank/DDBJ databases">
        <title>Emergence of the Ug99 lineage of the wheat stem rust pathogen through somatic hybridization.</title>
        <authorList>
            <person name="Li F."/>
            <person name="Upadhyaya N.M."/>
            <person name="Sperschneider J."/>
            <person name="Matny O."/>
            <person name="Nguyen-Phuc H."/>
            <person name="Mago R."/>
            <person name="Raley C."/>
            <person name="Miller M.E."/>
            <person name="Silverstein K.A.T."/>
            <person name="Henningsen E."/>
            <person name="Hirsch C.D."/>
            <person name="Visser B."/>
            <person name="Pretorius Z.A."/>
            <person name="Steffenson B.J."/>
            <person name="Schwessinger B."/>
            <person name="Dodds P.N."/>
            <person name="Figueroa M."/>
        </authorList>
    </citation>
    <scope>NUCLEOTIDE SEQUENCE [LARGE SCALE GENOMIC DNA]</scope>
    <source>
        <strain evidence="2">21-0</strain>
    </source>
</reference>
<accession>A0A5B0N5R1</accession>
<protein>
    <submittedName>
        <fullName evidence="2">Uncharacterized protein</fullName>
    </submittedName>
</protein>
<evidence type="ECO:0000313" key="2">
    <source>
        <dbReference type="EMBL" id="KAA1084585.1"/>
    </source>
</evidence>
<dbReference type="Proteomes" id="UP000324748">
    <property type="component" value="Unassembled WGS sequence"/>
</dbReference>
<sequence>MSHSKGNTKAPKKELDSHTPSMTNPMDVKARTRSTDPLILQPSVVAVVPKSPPQSDLPPSPTSIPAQTTTPRHNIDWNAVDWPRRGHGITYSALNSGSLALELI</sequence>
<proteinExistence type="predicted"/>
<evidence type="ECO:0000313" key="3">
    <source>
        <dbReference type="Proteomes" id="UP000324748"/>
    </source>
</evidence>
<feature type="region of interest" description="Disordered" evidence="1">
    <location>
        <begin position="48"/>
        <end position="78"/>
    </location>
</feature>
<dbReference type="AlphaFoldDB" id="A0A5B0N5R1"/>
<keyword evidence="3" id="KW-1185">Reference proteome</keyword>